<comment type="cofactor">
    <cofactor evidence="1">
        <name>Mg(2+)</name>
        <dbReference type="ChEBI" id="CHEBI:18420"/>
    </cofactor>
</comment>
<proteinExistence type="predicted"/>
<evidence type="ECO:0000313" key="6">
    <source>
        <dbReference type="EMBL" id="MBK1658773.1"/>
    </source>
</evidence>
<keyword evidence="2" id="KW-0479">Metal-binding</keyword>
<dbReference type="InterPro" id="IPR015797">
    <property type="entry name" value="NUDIX_hydrolase-like_dom_sf"/>
</dbReference>
<dbReference type="PROSITE" id="PS51462">
    <property type="entry name" value="NUDIX"/>
    <property type="match status" value="1"/>
</dbReference>
<dbReference type="InterPro" id="IPR047198">
    <property type="entry name" value="DDP-like_NUDIX"/>
</dbReference>
<dbReference type="Gene3D" id="3.90.79.10">
    <property type="entry name" value="Nucleoside Triphosphate Pyrophosphohydrolase"/>
    <property type="match status" value="1"/>
</dbReference>
<dbReference type="SUPFAM" id="SSF55811">
    <property type="entry name" value="Nudix"/>
    <property type="match status" value="1"/>
</dbReference>
<evidence type="ECO:0000256" key="1">
    <source>
        <dbReference type="ARBA" id="ARBA00001946"/>
    </source>
</evidence>
<keyword evidence="3" id="KW-0378">Hydrolase</keyword>
<dbReference type="CDD" id="cd04666">
    <property type="entry name" value="NUDIX_DIPP2_like_Nudt4"/>
    <property type="match status" value="1"/>
</dbReference>
<dbReference type="EMBL" id="NRSG01000066">
    <property type="protein sequence ID" value="MBK1658773.1"/>
    <property type="molecule type" value="Genomic_DNA"/>
</dbReference>
<evidence type="ECO:0000256" key="4">
    <source>
        <dbReference type="ARBA" id="ARBA00022842"/>
    </source>
</evidence>
<dbReference type="Pfam" id="PF00293">
    <property type="entry name" value="NUDIX"/>
    <property type="match status" value="1"/>
</dbReference>
<gene>
    <name evidence="6" type="ORF">CKO45_11070</name>
</gene>
<dbReference type="PANTHER" id="PTHR12629:SF0">
    <property type="entry name" value="DIPHOSPHOINOSITOL-POLYPHOSPHATE DIPHOSPHATASE"/>
    <property type="match status" value="1"/>
</dbReference>
<accession>A0ABS1CWR0</accession>
<evidence type="ECO:0000313" key="7">
    <source>
        <dbReference type="Proteomes" id="UP000697995"/>
    </source>
</evidence>
<name>A0ABS1CWR0_9PROT</name>
<dbReference type="InterPro" id="IPR000086">
    <property type="entry name" value="NUDIX_hydrolase_dom"/>
</dbReference>
<keyword evidence="7" id="KW-1185">Reference proteome</keyword>
<feature type="domain" description="Nudix hydrolase" evidence="5">
    <location>
        <begin position="8"/>
        <end position="140"/>
    </location>
</feature>
<evidence type="ECO:0000256" key="3">
    <source>
        <dbReference type="ARBA" id="ARBA00022801"/>
    </source>
</evidence>
<dbReference type="RefSeq" id="WP_133219242.1">
    <property type="nucleotide sequence ID" value="NZ_NRSG01000066.1"/>
</dbReference>
<evidence type="ECO:0000259" key="5">
    <source>
        <dbReference type="PROSITE" id="PS51462"/>
    </source>
</evidence>
<comment type="caution">
    <text evidence="6">The sequence shown here is derived from an EMBL/GenBank/DDBJ whole genome shotgun (WGS) entry which is preliminary data.</text>
</comment>
<organism evidence="6 7">
    <name type="scientific">Paracraurococcus ruber</name>
    <dbReference type="NCBI Taxonomy" id="77675"/>
    <lineage>
        <taxon>Bacteria</taxon>
        <taxon>Pseudomonadati</taxon>
        <taxon>Pseudomonadota</taxon>
        <taxon>Alphaproteobacteria</taxon>
        <taxon>Acetobacterales</taxon>
        <taxon>Roseomonadaceae</taxon>
        <taxon>Paracraurococcus</taxon>
    </lineage>
</organism>
<keyword evidence="4" id="KW-0460">Magnesium</keyword>
<evidence type="ECO:0000256" key="2">
    <source>
        <dbReference type="ARBA" id="ARBA00022723"/>
    </source>
</evidence>
<reference evidence="6 7" key="1">
    <citation type="journal article" date="2020" name="Microorganisms">
        <title>Osmotic Adaptation and Compatible Solute Biosynthesis of Phototrophic Bacteria as Revealed from Genome Analyses.</title>
        <authorList>
            <person name="Imhoff J.F."/>
            <person name="Rahn T."/>
            <person name="Kunzel S."/>
            <person name="Keller A."/>
            <person name="Neulinger S.C."/>
        </authorList>
    </citation>
    <scope>NUCLEOTIDE SEQUENCE [LARGE SCALE GENOMIC DNA]</scope>
    <source>
        <strain evidence="6 7">DSM 15382</strain>
    </source>
</reference>
<dbReference type="PANTHER" id="PTHR12629">
    <property type="entry name" value="DIPHOSPHOINOSITOL POLYPHOSPHATE PHOSPHOHYDROLASE"/>
    <property type="match status" value="1"/>
</dbReference>
<dbReference type="Proteomes" id="UP000697995">
    <property type="component" value="Unassembled WGS sequence"/>
</dbReference>
<protein>
    <recommendedName>
        <fullName evidence="5">Nudix hydrolase domain-containing protein</fullName>
    </recommendedName>
</protein>
<sequence>MPRSLTHLRRQQCAALPLRHQGDSVEVLLVTSRETRRWVLPKGWVEARRSAAEQAAREAFEEAGVRGQVAATPIGHYSYRKRMPDGGDLPCEVTVYPLEVEVLLDRWPEQAERERRWFTLEEAARLVHEGDLGALMLRLAAPSAA</sequence>